<dbReference type="EMBL" id="WUYZ01000002">
    <property type="protein sequence ID" value="NKS26557.1"/>
    <property type="molecule type" value="Genomic_DNA"/>
</dbReference>
<dbReference type="Gene3D" id="3.40.470.10">
    <property type="entry name" value="Uracil-DNA glycosylase-like domain"/>
    <property type="match status" value="1"/>
</dbReference>
<dbReference type="InterPro" id="IPR036895">
    <property type="entry name" value="Uracil-DNA_glycosylase-like_sf"/>
</dbReference>
<dbReference type="AlphaFoldDB" id="A0AAE5CG97"/>
<comment type="caution">
    <text evidence="3">The sequence shown here is derived from an EMBL/GenBank/DDBJ whole genome shotgun (WGS) entry which is preliminary data.</text>
</comment>
<name>A0AAE5CG97_RHOHA</name>
<dbReference type="SUPFAM" id="SSF52141">
    <property type="entry name" value="Uracil-DNA glycosylase-like"/>
    <property type="match status" value="1"/>
</dbReference>
<organism evidence="3 4">
    <name type="scientific">Rhodococcus hoagii</name>
    <name type="common">Corynebacterium equii</name>
    <dbReference type="NCBI Taxonomy" id="43767"/>
    <lineage>
        <taxon>Bacteria</taxon>
        <taxon>Bacillati</taxon>
        <taxon>Actinomycetota</taxon>
        <taxon>Actinomycetes</taxon>
        <taxon>Mycobacteriales</taxon>
        <taxon>Nocardiaceae</taxon>
        <taxon>Prescottella</taxon>
    </lineage>
</organism>
<dbReference type="Proteomes" id="UP000605618">
    <property type="component" value="Unassembled WGS sequence"/>
</dbReference>
<protein>
    <recommendedName>
        <fullName evidence="2">Uracil-DNA glycosylase-like domain-containing protein</fullName>
    </recommendedName>
</protein>
<dbReference type="Pfam" id="PF03167">
    <property type="entry name" value="UDG"/>
    <property type="match status" value="1"/>
</dbReference>
<accession>A0AAE5CG97</accession>
<evidence type="ECO:0000313" key="4">
    <source>
        <dbReference type="Proteomes" id="UP000605618"/>
    </source>
</evidence>
<feature type="domain" description="Uracil-DNA glycosylase-like" evidence="2">
    <location>
        <begin position="96"/>
        <end position="197"/>
    </location>
</feature>
<reference evidence="3" key="1">
    <citation type="journal article" date="2020" name="Environ. Microbiol.">
        <title>The novel and transferable erm(51) gene confers Macrolides, Lincosamides, and Streptogramins B (MLSB) resistance to clonal Rhodococcus equi in the environment.</title>
        <authorList>
            <person name="Huber L."/>
            <person name="Giguere S."/>
            <person name="Slovis N.M."/>
            <person name="Alvarez-Narvaez S."/>
            <person name="Hart K.A."/>
            <person name="Greiter M."/>
            <person name="Morris E.R.A."/>
            <person name="Cohen N.D."/>
        </authorList>
    </citation>
    <scope>NUCLEOTIDE SEQUENCE</scope>
    <source>
        <strain evidence="3">Lh_141_1</strain>
    </source>
</reference>
<evidence type="ECO:0000259" key="2">
    <source>
        <dbReference type="Pfam" id="PF03167"/>
    </source>
</evidence>
<feature type="region of interest" description="Disordered" evidence="1">
    <location>
        <begin position="1"/>
        <end position="26"/>
    </location>
</feature>
<gene>
    <name evidence="3" type="ORF">GS505_12185</name>
</gene>
<dbReference type="InterPro" id="IPR005122">
    <property type="entry name" value="Uracil-DNA_glycosylase-like"/>
</dbReference>
<evidence type="ECO:0000256" key="1">
    <source>
        <dbReference type="SAM" id="MobiDB-lite"/>
    </source>
</evidence>
<sequence>MSLPAVPSSPRALSDPALRAQRTDQAKQAPSVLELNRLVWKISKSENTTDRLPYLDPTYGGVDADVIVLLKAPQADADPSRGTDRLISLDNDDEVAATLFDMFAELGIDRSRCVAWNMCPFQIEQFEPNDHEIVRGRKYFAAFVNLLRRPRAVLALGSTVRRGWRQHSFGDVIPGAHVVFGPSPSPPGIDRPGNRDALRAALVEAFDLPTEGTRR</sequence>
<proteinExistence type="predicted"/>
<evidence type="ECO:0000313" key="3">
    <source>
        <dbReference type="EMBL" id="NKS26557.1"/>
    </source>
</evidence>